<dbReference type="Proteomes" id="UP000663671">
    <property type="component" value="Chromosome 1"/>
</dbReference>
<name>A0A8A1ME50_AJECA</name>
<dbReference type="PANTHER" id="PTHR31064">
    <property type="entry name" value="POTASSIUM TRANSPORT PROTEIN DDB_G0292412-RELATED"/>
    <property type="match status" value="1"/>
</dbReference>
<organism evidence="2 3">
    <name type="scientific">Ajellomyces capsulatus</name>
    <name type="common">Darling's disease fungus</name>
    <name type="synonym">Histoplasma capsulatum</name>
    <dbReference type="NCBI Taxonomy" id="5037"/>
    <lineage>
        <taxon>Eukaryota</taxon>
        <taxon>Fungi</taxon>
        <taxon>Dikarya</taxon>
        <taxon>Ascomycota</taxon>
        <taxon>Pezizomycotina</taxon>
        <taxon>Eurotiomycetes</taxon>
        <taxon>Eurotiomycetidae</taxon>
        <taxon>Onygenales</taxon>
        <taxon>Ajellomycetaceae</taxon>
        <taxon>Histoplasma</taxon>
    </lineage>
</organism>
<reference evidence="2" key="1">
    <citation type="submission" date="2021-01" db="EMBL/GenBank/DDBJ databases">
        <title>Chromosome-level genome assembly of a human fungal pathogen reveals clustering of transcriptionally co-regulated genes.</title>
        <authorList>
            <person name="Voorhies M."/>
            <person name="Cohen S."/>
            <person name="Shea T.P."/>
            <person name="Petrus S."/>
            <person name="Munoz J.F."/>
            <person name="Poplawski S."/>
            <person name="Goldman W.E."/>
            <person name="Michael T."/>
            <person name="Cuomo C.A."/>
            <person name="Sil A."/>
            <person name="Beyhan S."/>
        </authorList>
    </citation>
    <scope>NUCLEOTIDE SEQUENCE</scope>
    <source>
        <strain evidence="2">WU24</strain>
    </source>
</reference>
<keyword evidence="1" id="KW-0472">Membrane</keyword>
<dbReference type="GO" id="GO:0005886">
    <property type="term" value="C:plasma membrane"/>
    <property type="evidence" value="ECO:0007669"/>
    <property type="project" value="TreeGrafter"/>
</dbReference>
<proteinExistence type="predicted"/>
<dbReference type="AlphaFoldDB" id="A0A8A1ME50"/>
<dbReference type="InterPro" id="IPR051143">
    <property type="entry name" value="TrkH_K-transport"/>
</dbReference>
<evidence type="ECO:0000256" key="1">
    <source>
        <dbReference type="SAM" id="Phobius"/>
    </source>
</evidence>
<evidence type="ECO:0000313" key="3">
    <source>
        <dbReference type="Proteomes" id="UP000663671"/>
    </source>
</evidence>
<dbReference type="EMBL" id="CP069114">
    <property type="protein sequence ID" value="QSS64776.1"/>
    <property type="molecule type" value="Genomic_DNA"/>
</dbReference>
<dbReference type="VEuPathDB" id="FungiDB:I7I51_01848"/>
<dbReference type="GO" id="GO:0140107">
    <property type="term" value="F:high-affinity potassium ion transmembrane transporter activity"/>
    <property type="evidence" value="ECO:0007669"/>
    <property type="project" value="TreeGrafter"/>
</dbReference>
<feature type="transmembrane region" description="Helical" evidence="1">
    <location>
        <begin position="7"/>
        <end position="23"/>
    </location>
</feature>
<gene>
    <name evidence="2" type="ORF">I7I51_01848</name>
</gene>
<feature type="transmembrane region" description="Helical" evidence="1">
    <location>
        <begin position="57"/>
        <end position="78"/>
    </location>
</feature>
<dbReference type="PANTHER" id="PTHR31064:SF5">
    <property type="entry name" value="POTASSIUM ION TRANSPORTER (EUROFUNG)"/>
    <property type="match status" value="1"/>
</dbReference>
<dbReference type="GO" id="GO:0030007">
    <property type="term" value="P:intracellular potassium ion homeostasis"/>
    <property type="evidence" value="ECO:0007669"/>
    <property type="project" value="TreeGrafter"/>
</dbReference>
<sequence>MPENDAYIVTLSIFSLVVLYPYGNLKAIDAYFFGASSCTESGLNTYDVKDLKTYQQLFIYVIPIISHHAFINIAVVLVRLHWFRKRLDEIAPTQVRHRHDVEAKAYKPLENGKKYTSNDQHITDATALNVISTGEHTNETDKPQAQTAEPTGRSISFAADVRGYDKSKALYVPPPQERDRGKIVFQKCHENTICSTDLREIGRPMVEIDEIFSDDDEITKTNDSNVRGSLPARRKIMGSSRITSTTTLERVASSIFVLEGRPSTRQKQPPLQHSLSQHLHLPLSSHAALGPNSQFRNLTAEDRETLGGIEYRSLKLLFKIVTGDLHLLLFALV</sequence>
<accession>A0A8A1ME50</accession>
<keyword evidence="1" id="KW-0812">Transmembrane</keyword>
<dbReference type="OrthoDB" id="9999863at2759"/>
<protein>
    <submittedName>
        <fullName evidence="2">Potassium transporter</fullName>
    </submittedName>
</protein>
<evidence type="ECO:0000313" key="2">
    <source>
        <dbReference type="EMBL" id="QSS64776.1"/>
    </source>
</evidence>
<dbReference type="GO" id="GO:1990573">
    <property type="term" value="P:potassium ion import across plasma membrane"/>
    <property type="evidence" value="ECO:0007669"/>
    <property type="project" value="TreeGrafter"/>
</dbReference>
<keyword evidence="1" id="KW-1133">Transmembrane helix</keyword>